<dbReference type="RefSeq" id="WP_380935534.1">
    <property type="nucleotide sequence ID" value="NZ_CP138332.1"/>
</dbReference>
<dbReference type="InterPro" id="IPR000182">
    <property type="entry name" value="GNAT_dom"/>
</dbReference>
<evidence type="ECO:0000259" key="1">
    <source>
        <dbReference type="Pfam" id="PF00583"/>
    </source>
</evidence>
<dbReference type="GO" id="GO:0016746">
    <property type="term" value="F:acyltransferase activity"/>
    <property type="evidence" value="ECO:0007669"/>
    <property type="project" value="UniProtKB-KW"/>
</dbReference>
<organism evidence="2 3">
    <name type="scientific">Sphingobacterium bambusae</name>
    <dbReference type="NCBI Taxonomy" id="662858"/>
    <lineage>
        <taxon>Bacteria</taxon>
        <taxon>Pseudomonadati</taxon>
        <taxon>Bacteroidota</taxon>
        <taxon>Sphingobacteriia</taxon>
        <taxon>Sphingobacteriales</taxon>
        <taxon>Sphingobacteriaceae</taxon>
        <taxon>Sphingobacterium</taxon>
    </lineage>
</organism>
<dbReference type="Proteomes" id="UP001597525">
    <property type="component" value="Unassembled WGS sequence"/>
</dbReference>
<gene>
    <name evidence="2" type="ORF">ACFS7Y_04205</name>
</gene>
<evidence type="ECO:0000313" key="3">
    <source>
        <dbReference type="Proteomes" id="UP001597525"/>
    </source>
</evidence>
<dbReference type="Gene3D" id="3.40.630.30">
    <property type="match status" value="1"/>
</dbReference>
<sequence length="72" mass="7815">MSGIVTYIDIPVAVIGLLAVHVNHRDNKLGQILLIDALRRMIGISAVVGNHTVILGPINESAKNFYSKFGFI</sequence>
<protein>
    <submittedName>
        <fullName evidence="2">GNAT family N-acetyltransferase</fullName>
        <ecNumber evidence="2">2.3.1.-</ecNumber>
    </submittedName>
</protein>
<dbReference type="SUPFAM" id="SSF55729">
    <property type="entry name" value="Acyl-CoA N-acyltransferases (Nat)"/>
    <property type="match status" value="1"/>
</dbReference>
<feature type="domain" description="N-acetyltransferase" evidence="1">
    <location>
        <begin position="11"/>
        <end position="71"/>
    </location>
</feature>
<dbReference type="EMBL" id="JBHUPB010000003">
    <property type="protein sequence ID" value="MFD2966574.1"/>
    <property type="molecule type" value="Genomic_DNA"/>
</dbReference>
<dbReference type="InterPro" id="IPR016181">
    <property type="entry name" value="Acyl_CoA_acyltransferase"/>
</dbReference>
<comment type="caution">
    <text evidence="2">The sequence shown here is derived from an EMBL/GenBank/DDBJ whole genome shotgun (WGS) entry which is preliminary data.</text>
</comment>
<keyword evidence="3" id="KW-1185">Reference proteome</keyword>
<evidence type="ECO:0000313" key="2">
    <source>
        <dbReference type="EMBL" id="MFD2966574.1"/>
    </source>
</evidence>
<dbReference type="Pfam" id="PF00583">
    <property type="entry name" value="Acetyltransf_1"/>
    <property type="match status" value="1"/>
</dbReference>
<dbReference type="EC" id="2.3.1.-" evidence="2"/>
<reference evidence="3" key="1">
    <citation type="journal article" date="2019" name="Int. J. Syst. Evol. Microbiol.">
        <title>The Global Catalogue of Microorganisms (GCM) 10K type strain sequencing project: providing services to taxonomists for standard genome sequencing and annotation.</title>
        <authorList>
            <consortium name="The Broad Institute Genomics Platform"/>
            <consortium name="The Broad Institute Genome Sequencing Center for Infectious Disease"/>
            <person name="Wu L."/>
            <person name="Ma J."/>
        </authorList>
    </citation>
    <scope>NUCLEOTIDE SEQUENCE [LARGE SCALE GENOMIC DNA]</scope>
    <source>
        <strain evidence="3">KCTC 22814</strain>
    </source>
</reference>
<name>A0ABW6BDJ9_9SPHI</name>
<keyword evidence="2" id="KW-0012">Acyltransferase</keyword>
<proteinExistence type="predicted"/>
<accession>A0ABW6BDJ9</accession>
<keyword evidence="2" id="KW-0808">Transferase</keyword>